<sequence>GNFDIIVNSPSVDKMIESLEWNGKEKYVNSERKIWKRGNNVIGYVKQSGNLTRVVFRNAGHATPLDQSKYSFAMLKKFVNG</sequence>
<evidence type="ECO:0000256" key="1">
    <source>
        <dbReference type="ARBA" id="ARBA00009431"/>
    </source>
</evidence>
<dbReference type="InterPro" id="IPR001563">
    <property type="entry name" value="Peptidase_S10"/>
</dbReference>
<comment type="similarity">
    <text evidence="1">Belongs to the peptidase S10 family.</text>
</comment>
<dbReference type="AlphaFoldDB" id="A0A443R4L8"/>
<name>A0A443R4L8_9ACAR</name>
<dbReference type="EMBL" id="NCKV01049761">
    <property type="protein sequence ID" value="RWS10212.1"/>
    <property type="molecule type" value="Genomic_DNA"/>
</dbReference>
<accession>A0A443R4L8</accession>
<reference evidence="2 3" key="1">
    <citation type="journal article" date="2018" name="Gigascience">
        <title>Genomes of trombidid mites reveal novel predicted allergens and laterally-transferred genes associated with secondary metabolism.</title>
        <authorList>
            <person name="Dong X."/>
            <person name="Chaisiri K."/>
            <person name="Xia D."/>
            <person name="Armstrong S.D."/>
            <person name="Fang Y."/>
            <person name="Donnelly M.J."/>
            <person name="Kadowaki T."/>
            <person name="McGarry J.W."/>
            <person name="Darby A.C."/>
            <person name="Makepeace B.L."/>
        </authorList>
    </citation>
    <scope>NUCLEOTIDE SEQUENCE [LARGE SCALE GENOMIC DNA]</scope>
    <source>
        <strain evidence="2">UoL-UT</strain>
    </source>
</reference>
<gene>
    <name evidence="2" type="ORF">B4U80_12599</name>
</gene>
<dbReference type="Pfam" id="PF00450">
    <property type="entry name" value="Peptidase_S10"/>
    <property type="match status" value="1"/>
</dbReference>
<evidence type="ECO:0000313" key="2">
    <source>
        <dbReference type="EMBL" id="RWS10212.1"/>
    </source>
</evidence>
<evidence type="ECO:0000313" key="3">
    <source>
        <dbReference type="Proteomes" id="UP000288716"/>
    </source>
</evidence>
<dbReference type="STRING" id="299467.A0A443R4L8"/>
<comment type="caution">
    <text evidence="2">The sequence shown here is derived from an EMBL/GenBank/DDBJ whole genome shotgun (WGS) entry which is preliminary data.</text>
</comment>
<dbReference type="InterPro" id="IPR029058">
    <property type="entry name" value="AB_hydrolase_fold"/>
</dbReference>
<dbReference type="VEuPathDB" id="VectorBase:LDEU014089"/>
<dbReference type="GO" id="GO:0004185">
    <property type="term" value="F:serine-type carboxypeptidase activity"/>
    <property type="evidence" value="ECO:0007669"/>
    <property type="project" value="InterPro"/>
</dbReference>
<dbReference type="Proteomes" id="UP000288716">
    <property type="component" value="Unassembled WGS sequence"/>
</dbReference>
<feature type="non-terminal residue" evidence="2">
    <location>
        <position position="1"/>
    </location>
</feature>
<dbReference type="SUPFAM" id="SSF53474">
    <property type="entry name" value="alpha/beta-Hydrolases"/>
    <property type="match status" value="1"/>
</dbReference>
<proteinExistence type="inferred from homology"/>
<protein>
    <submittedName>
        <fullName evidence="2">Cathepsin A1-like protein</fullName>
    </submittedName>
</protein>
<organism evidence="2 3">
    <name type="scientific">Leptotrombidium deliense</name>
    <dbReference type="NCBI Taxonomy" id="299467"/>
    <lineage>
        <taxon>Eukaryota</taxon>
        <taxon>Metazoa</taxon>
        <taxon>Ecdysozoa</taxon>
        <taxon>Arthropoda</taxon>
        <taxon>Chelicerata</taxon>
        <taxon>Arachnida</taxon>
        <taxon>Acari</taxon>
        <taxon>Acariformes</taxon>
        <taxon>Trombidiformes</taxon>
        <taxon>Prostigmata</taxon>
        <taxon>Anystina</taxon>
        <taxon>Parasitengona</taxon>
        <taxon>Trombiculoidea</taxon>
        <taxon>Trombiculidae</taxon>
        <taxon>Leptotrombidium</taxon>
    </lineage>
</organism>
<keyword evidence="3" id="KW-1185">Reference proteome</keyword>
<dbReference type="Gene3D" id="3.40.50.1820">
    <property type="entry name" value="alpha/beta hydrolase"/>
    <property type="match status" value="1"/>
</dbReference>
<dbReference type="GO" id="GO:0006508">
    <property type="term" value="P:proteolysis"/>
    <property type="evidence" value="ECO:0007669"/>
    <property type="project" value="InterPro"/>
</dbReference>
<dbReference type="OrthoDB" id="443318at2759"/>